<comment type="catalytic activity">
    <reaction evidence="5">
        <text>phosphoethanolamine + S-adenosyl-L-methionine = N-methylethanolamine phosphate + S-adenosyl-L-homocysteine + H(+)</text>
        <dbReference type="Rhea" id="RHEA:20365"/>
        <dbReference type="ChEBI" id="CHEBI:15378"/>
        <dbReference type="ChEBI" id="CHEBI:57781"/>
        <dbReference type="ChEBI" id="CHEBI:57856"/>
        <dbReference type="ChEBI" id="CHEBI:58190"/>
        <dbReference type="ChEBI" id="CHEBI:59789"/>
        <dbReference type="EC" id="2.1.1.103"/>
    </reaction>
    <physiologicalReaction direction="left-to-right" evidence="5">
        <dbReference type="Rhea" id="RHEA:20366"/>
    </physiologicalReaction>
</comment>
<evidence type="ECO:0000313" key="8">
    <source>
        <dbReference type="Proteomes" id="UP000184016"/>
    </source>
</evidence>
<organism evidence="7 8">
    <name type="scientific">Alicyclobacillus tolerans</name>
    <dbReference type="NCBI Taxonomy" id="90970"/>
    <lineage>
        <taxon>Bacteria</taxon>
        <taxon>Bacillati</taxon>
        <taxon>Bacillota</taxon>
        <taxon>Bacilli</taxon>
        <taxon>Bacillales</taxon>
        <taxon>Alicyclobacillaceae</taxon>
        <taxon>Alicyclobacillus</taxon>
    </lineage>
</organism>
<dbReference type="CDD" id="cd02440">
    <property type="entry name" value="AdoMet_MTases"/>
    <property type="match status" value="1"/>
</dbReference>
<evidence type="ECO:0000256" key="4">
    <source>
        <dbReference type="ARBA" id="ARBA00025707"/>
    </source>
</evidence>
<dbReference type="PANTHER" id="PTHR44307:SF2">
    <property type="entry name" value="PHOSPHOETHANOLAMINE METHYLTRANSFERASE ISOFORM X1"/>
    <property type="match status" value="1"/>
</dbReference>
<evidence type="ECO:0000313" key="7">
    <source>
        <dbReference type="EMBL" id="SHK42783.1"/>
    </source>
</evidence>
<dbReference type="InterPro" id="IPR029063">
    <property type="entry name" value="SAM-dependent_MTases_sf"/>
</dbReference>
<gene>
    <name evidence="7" type="ORF">SAMN05443507_113108</name>
</gene>
<keyword evidence="8" id="KW-1185">Reference proteome</keyword>
<accession>A0A1M6SDF9</accession>
<evidence type="ECO:0000259" key="6">
    <source>
        <dbReference type="Pfam" id="PF13649"/>
    </source>
</evidence>
<comment type="pathway">
    <text evidence="1">Lipid metabolism.</text>
</comment>
<proteinExistence type="predicted"/>
<dbReference type="AlphaFoldDB" id="A0A1M6SDF9"/>
<name>A0A1M6SDF9_9BACL</name>
<dbReference type="InterPro" id="IPR041698">
    <property type="entry name" value="Methyltransf_25"/>
</dbReference>
<dbReference type="Gene3D" id="3.40.50.150">
    <property type="entry name" value="Vaccinia Virus protein VP39"/>
    <property type="match status" value="1"/>
</dbReference>
<protein>
    <submittedName>
        <fullName evidence="7">Methyltransferase domain-containing protein</fullName>
    </submittedName>
</protein>
<dbReference type="SUPFAM" id="SSF53335">
    <property type="entry name" value="S-adenosyl-L-methionine-dependent methyltransferases"/>
    <property type="match status" value="1"/>
</dbReference>
<dbReference type="GO" id="GO:0032259">
    <property type="term" value="P:methylation"/>
    <property type="evidence" value="ECO:0007669"/>
    <property type="project" value="UniProtKB-KW"/>
</dbReference>
<reference evidence="8" key="1">
    <citation type="submission" date="2016-11" db="EMBL/GenBank/DDBJ databases">
        <authorList>
            <person name="Varghese N."/>
            <person name="Submissions S."/>
        </authorList>
    </citation>
    <scope>NUCLEOTIDE SEQUENCE [LARGE SCALE GENOMIC DNA]</scope>
    <source>
        <strain evidence="8">USBA-503</strain>
    </source>
</reference>
<evidence type="ECO:0000256" key="5">
    <source>
        <dbReference type="ARBA" id="ARBA00047622"/>
    </source>
</evidence>
<evidence type="ECO:0000256" key="2">
    <source>
        <dbReference type="ARBA" id="ARBA00022603"/>
    </source>
</evidence>
<dbReference type="STRING" id="1830138.SAMN05443507_113108"/>
<feature type="domain" description="Methyltransferase" evidence="6">
    <location>
        <begin position="38"/>
        <end position="130"/>
    </location>
</feature>
<dbReference type="Pfam" id="PF13649">
    <property type="entry name" value="Methyltransf_25"/>
    <property type="match status" value="1"/>
</dbReference>
<sequence>MNYHEALAELNVSHAHPGGKYSTDQWISYINPTAGLKVLDVGCGTGATAVFLAKHYGCSVTALDIRSKMLEKCKIRANQEGVDIDIQMGDIENLKFDNDTFDVVLCESVLVFVKQQKALMEIYRVLSEKGRFVDVEMVLTMPVNQEWKQTVFETYGAKNVWDKNGWIQLFQKAGFKKTKVLFMQPLRSVVQSTNYSQTLDLNSSMGKAINQQALSVIRENAEWMEKYSHTIGYGIFVSNK</sequence>
<dbReference type="GO" id="GO:0000234">
    <property type="term" value="F:phosphoethanolamine N-methyltransferase activity"/>
    <property type="evidence" value="ECO:0007669"/>
    <property type="project" value="UniProtKB-EC"/>
</dbReference>
<evidence type="ECO:0000256" key="3">
    <source>
        <dbReference type="ARBA" id="ARBA00022679"/>
    </source>
</evidence>
<comment type="pathway">
    <text evidence="4">Phospholipid metabolism.</text>
</comment>
<dbReference type="Proteomes" id="UP000184016">
    <property type="component" value="Unassembled WGS sequence"/>
</dbReference>
<dbReference type="EMBL" id="FRAF01000013">
    <property type="protein sequence ID" value="SHK42783.1"/>
    <property type="molecule type" value="Genomic_DNA"/>
</dbReference>
<evidence type="ECO:0000256" key="1">
    <source>
        <dbReference type="ARBA" id="ARBA00005189"/>
    </source>
</evidence>
<keyword evidence="2 7" id="KW-0489">Methyltransferase</keyword>
<keyword evidence="3 7" id="KW-0808">Transferase</keyword>
<dbReference type="RefSeq" id="WP_072874249.1">
    <property type="nucleotide sequence ID" value="NZ_FRAF01000013.1"/>
</dbReference>
<dbReference type="PANTHER" id="PTHR44307">
    <property type="entry name" value="PHOSPHOETHANOLAMINE METHYLTRANSFERASE"/>
    <property type="match status" value="1"/>
</dbReference>